<dbReference type="GO" id="GO:0016798">
    <property type="term" value="F:hydrolase activity, acting on glycosyl bonds"/>
    <property type="evidence" value="ECO:0007669"/>
    <property type="project" value="UniProtKB-KW"/>
</dbReference>
<dbReference type="PANTHER" id="PTHR10357">
    <property type="entry name" value="ALPHA-AMYLASE FAMILY MEMBER"/>
    <property type="match status" value="1"/>
</dbReference>
<evidence type="ECO:0000256" key="2">
    <source>
        <dbReference type="ARBA" id="ARBA00023295"/>
    </source>
</evidence>
<evidence type="ECO:0000313" key="4">
    <source>
        <dbReference type="EMBL" id="GEM45614.1"/>
    </source>
</evidence>
<keyword evidence="1" id="KW-0378">Hydrolase</keyword>
<evidence type="ECO:0000313" key="5">
    <source>
        <dbReference type="Proteomes" id="UP000321306"/>
    </source>
</evidence>
<sequence>MHFLEVHPEHLNIKVEAPPETTHGWVVTYLGGDEQQTPLHKEGPCWTGRLPRSNLHYRFRFLVQGKVWWYNQSGVSSTSPAFHTDFKHTEQAPPEWVHGRVFYQIFVDRFKNGNPALSVREGEYLYEGHPVKARRWEDSPTREHGAREFYGGDLEGIRQSVPYLKTLGVNALYLNPIFESPSSHKYDTQDYHRIDPHFGTNQDFARWMKDMHENDIRVVLDGVFNHTGDRHMWMNREQVYGFRGAHQGGDTRRHYTYHGPGPDDYLGWAGIKTLPKLDYQHPEVRSKMYGQRHSVVRYWLNPPYNVDGWRLDVSPMIGKNGTDEGNQEILSGIWQAARETRPDSFIFGEHVFDATRWLQGGVEDGSMNYHGFTHPTWGFLAGVEHRMQPAQVTAEDYAQRLTTSLSSLPHPHQLAQVNLLSSHDTVRFATLCPDPDLQKIGAALLLTFIGVPCIYYGDEIGLQGGEDPDCRKPMPWGSPAFQGDLHRWYRTLIQLRHQEQALQRGAFQVLHAQGDELVFERRLGPERIRVLLSRGEGFLSPLEGQWLDPVTSQLHRKQVRIPSKGVVILKSTCK</sequence>
<dbReference type="InterPro" id="IPR017853">
    <property type="entry name" value="GH"/>
</dbReference>
<dbReference type="GO" id="GO:0005975">
    <property type="term" value="P:carbohydrate metabolic process"/>
    <property type="evidence" value="ECO:0007669"/>
    <property type="project" value="InterPro"/>
</dbReference>
<keyword evidence="5" id="KW-1185">Reference proteome</keyword>
<protein>
    <submittedName>
        <fullName evidence="4">Maltodextrin glucosidase</fullName>
    </submittedName>
</protein>
<dbReference type="SUPFAM" id="SSF51445">
    <property type="entry name" value="(Trans)glycosidases"/>
    <property type="match status" value="1"/>
</dbReference>
<keyword evidence="2" id="KW-0326">Glycosidase</keyword>
<dbReference type="SMART" id="SM00642">
    <property type="entry name" value="Aamy"/>
    <property type="match status" value="1"/>
</dbReference>
<dbReference type="Proteomes" id="UP000321306">
    <property type="component" value="Unassembled WGS sequence"/>
</dbReference>
<accession>A0A511MYE5</accession>
<feature type="domain" description="Glycosyl hydrolase family 13 catalytic" evidence="3">
    <location>
        <begin position="104"/>
        <end position="496"/>
    </location>
</feature>
<dbReference type="Pfam" id="PF00128">
    <property type="entry name" value="Alpha-amylase"/>
    <property type="match status" value="1"/>
</dbReference>
<dbReference type="Gene3D" id="3.20.20.80">
    <property type="entry name" value="Glycosidases"/>
    <property type="match status" value="1"/>
</dbReference>
<comment type="caution">
    <text evidence="4">The sequence shown here is derived from an EMBL/GenBank/DDBJ whole genome shotgun (WGS) entry which is preliminary data.</text>
</comment>
<evidence type="ECO:0000256" key="1">
    <source>
        <dbReference type="ARBA" id="ARBA00022801"/>
    </source>
</evidence>
<gene>
    <name evidence="4" type="ORF">DC3_12490</name>
</gene>
<evidence type="ECO:0000259" key="3">
    <source>
        <dbReference type="SMART" id="SM00642"/>
    </source>
</evidence>
<dbReference type="PANTHER" id="PTHR10357:SF210">
    <property type="entry name" value="MALTODEXTRIN GLUCOSIDASE"/>
    <property type="match status" value="1"/>
</dbReference>
<organism evidence="4 5">
    <name type="scientific">Deinococcus cellulosilyticus (strain DSM 18568 / NBRC 106333 / KACC 11606 / 5516J-15)</name>
    <dbReference type="NCBI Taxonomy" id="1223518"/>
    <lineage>
        <taxon>Bacteria</taxon>
        <taxon>Thermotogati</taxon>
        <taxon>Deinococcota</taxon>
        <taxon>Deinococci</taxon>
        <taxon>Deinococcales</taxon>
        <taxon>Deinococcaceae</taxon>
        <taxon>Deinococcus</taxon>
    </lineage>
</organism>
<dbReference type="NCBIfam" id="NF008051">
    <property type="entry name" value="PRK10785.1"/>
    <property type="match status" value="1"/>
</dbReference>
<dbReference type="AlphaFoldDB" id="A0A511MYE5"/>
<dbReference type="CDD" id="cd11338">
    <property type="entry name" value="AmyAc_CMD"/>
    <property type="match status" value="1"/>
</dbReference>
<proteinExistence type="predicted"/>
<reference evidence="4 5" key="1">
    <citation type="submission" date="2019-07" db="EMBL/GenBank/DDBJ databases">
        <title>Whole genome shotgun sequence of Deinococcus cellulosilyticus NBRC 106333.</title>
        <authorList>
            <person name="Hosoyama A."/>
            <person name="Uohara A."/>
            <person name="Ohji S."/>
            <person name="Ichikawa N."/>
        </authorList>
    </citation>
    <scope>NUCLEOTIDE SEQUENCE [LARGE SCALE GENOMIC DNA]</scope>
    <source>
        <strain evidence="4 5">NBRC 106333</strain>
    </source>
</reference>
<dbReference type="InterPro" id="IPR006047">
    <property type="entry name" value="GH13_cat_dom"/>
</dbReference>
<dbReference type="EMBL" id="BJXB01000004">
    <property type="protein sequence ID" value="GEM45614.1"/>
    <property type="molecule type" value="Genomic_DNA"/>
</dbReference>
<name>A0A511MYE5_DEIC1</name>